<dbReference type="PRINTS" id="PR00385">
    <property type="entry name" value="P450"/>
</dbReference>
<dbReference type="SUPFAM" id="SSF48264">
    <property type="entry name" value="Cytochrome P450"/>
    <property type="match status" value="1"/>
</dbReference>
<dbReference type="RefSeq" id="WP_345529066.1">
    <property type="nucleotide sequence ID" value="NZ_BAABKN010000027.1"/>
</dbReference>
<comment type="similarity">
    <text evidence="1 2">Belongs to the cytochrome P450 family.</text>
</comment>
<evidence type="ECO:0000256" key="2">
    <source>
        <dbReference type="RuleBase" id="RU000461"/>
    </source>
</evidence>
<dbReference type="EMBL" id="BAABKN010000027">
    <property type="protein sequence ID" value="GAA4752929.1"/>
    <property type="molecule type" value="Genomic_DNA"/>
</dbReference>
<sequence>MTEPRQPAYHFDNTDPSLAPHLFDTLKAAQADHPVAWSDAVGGFWMLTKYADITAAANDWESYTVEEGHTIPMTGKSVMLPLAEVDPPLHTTWRKFLVPYFTPKSLEKWKPRIAAIIEDAFADLEATGSGDIVHEVAHRVPTSSISAILGFTQDWNYVSDITEEWMASAGDTAHPERAAIAAAAVEAVVKEEITRRRGKPAEDVLGEIMAAEVDGKPITDQELLGLCIVFIVAGHGTTVDGISNTIHRILVEPGLFAALKADRSTLPNVIDESLRINPPVWNMGRTARKEVEVRGVSITPGDKVMLTFGAGNYDSEKFADPDVFDPDRPGVHGHLTFGYGRHRCIGETLAKLEIRLVVEHLLDRLPDLELAGPAEPRSHFSTYGLSQLPVRRTRG</sequence>
<keyword evidence="2" id="KW-0503">Monooxygenase</keyword>
<evidence type="ECO:0000313" key="3">
    <source>
        <dbReference type="EMBL" id="GAA4752929.1"/>
    </source>
</evidence>
<dbReference type="Gene3D" id="1.10.630.10">
    <property type="entry name" value="Cytochrome P450"/>
    <property type="match status" value="1"/>
</dbReference>
<keyword evidence="4" id="KW-1185">Reference proteome</keyword>
<dbReference type="InterPro" id="IPR036396">
    <property type="entry name" value="Cyt_P450_sf"/>
</dbReference>
<evidence type="ECO:0000313" key="4">
    <source>
        <dbReference type="Proteomes" id="UP001499882"/>
    </source>
</evidence>
<dbReference type="Pfam" id="PF00067">
    <property type="entry name" value="p450"/>
    <property type="match status" value="1"/>
</dbReference>
<dbReference type="InterPro" id="IPR001128">
    <property type="entry name" value="Cyt_P450"/>
</dbReference>
<dbReference type="PANTHER" id="PTHR46696">
    <property type="entry name" value="P450, PUTATIVE (EUROFUNG)-RELATED"/>
    <property type="match status" value="1"/>
</dbReference>
<organism evidence="3 4">
    <name type="scientific">Nocardioides endophyticus</name>
    <dbReference type="NCBI Taxonomy" id="1353775"/>
    <lineage>
        <taxon>Bacteria</taxon>
        <taxon>Bacillati</taxon>
        <taxon>Actinomycetota</taxon>
        <taxon>Actinomycetes</taxon>
        <taxon>Propionibacteriales</taxon>
        <taxon>Nocardioidaceae</taxon>
        <taxon>Nocardioides</taxon>
    </lineage>
</organism>
<dbReference type="Proteomes" id="UP001499882">
    <property type="component" value="Unassembled WGS sequence"/>
</dbReference>
<accession>A0ABP8ZCT3</accession>
<protein>
    <submittedName>
        <fullName evidence="3">Cytochrome P450</fullName>
    </submittedName>
</protein>
<keyword evidence="2" id="KW-0560">Oxidoreductase</keyword>
<reference evidence="4" key="1">
    <citation type="journal article" date="2019" name="Int. J. Syst. Evol. Microbiol.">
        <title>The Global Catalogue of Microorganisms (GCM) 10K type strain sequencing project: providing services to taxonomists for standard genome sequencing and annotation.</title>
        <authorList>
            <consortium name="The Broad Institute Genomics Platform"/>
            <consortium name="The Broad Institute Genome Sequencing Center for Infectious Disease"/>
            <person name="Wu L."/>
            <person name="Ma J."/>
        </authorList>
    </citation>
    <scope>NUCLEOTIDE SEQUENCE [LARGE SCALE GENOMIC DNA]</scope>
    <source>
        <strain evidence="4">JCM 18532</strain>
    </source>
</reference>
<proteinExistence type="inferred from homology"/>
<name>A0ABP8ZCT3_9ACTN</name>
<dbReference type="PROSITE" id="PS00086">
    <property type="entry name" value="CYTOCHROME_P450"/>
    <property type="match status" value="1"/>
</dbReference>
<dbReference type="PRINTS" id="PR00359">
    <property type="entry name" value="BP450"/>
</dbReference>
<keyword evidence="2" id="KW-0408">Iron</keyword>
<dbReference type="PANTHER" id="PTHR46696:SF6">
    <property type="entry name" value="P450, PUTATIVE (EUROFUNG)-RELATED"/>
    <property type="match status" value="1"/>
</dbReference>
<dbReference type="InterPro" id="IPR002397">
    <property type="entry name" value="Cyt_P450_B"/>
</dbReference>
<keyword evidence="2" id="KW-0479">Metal-binding</keyword>
<gene>
    <name evidence="3" type="ORF">GCM10023350_42790</name>
</gene>
<evidence type="ECO:0000256" key="1">
    <source>
        <dbReference type="ARBA" id="ARBA00010617"/>
    </source>
</evidence>
<comment type="caution">
    <text evidence="3">The sequence shown here is derived from an EMBL/GenBank/DDBJ whole genome shotgun (WGS) entry which is preliminary data.</text>
</comment>
<keyword evidence="2" id="KW-0349">Heme</keyword>
<dbReference type="InterPro" id="IPR017972">
    <property type="entry name" value="Cyt_P450_CS"/>
</dbReference>